<evidence type="ECO:0000313" key="3">
    <source>
        <dbReference type="EMBL" id="GLR52559.1"/>
    </source>
</evidence>
<dbReference type="EMBL" id="BSOP01000030">
    <property type="protein sequence ID" value="GLR52559.1"/>
    <property type="molecule type" value="Genomic_DNA"/>
</dbReference>
<keyword evidence="2" id="KW-0732">Signal</keyword>
<dbReference type="Gene3D" id="3.40.190.10">
    <property type="entry name" value="Periplasmic binding protein-like II"/>
    <property type="match status" value="1"/>
</dbReference>
<evidence type="ECO:0000256" key="2">
    <source>
        <dbReference type="SAM" id="SignalP"/>
    </source>
</evidence>
<dbReference type="Gene3D" id="3.40.190.150">
    <property type="entry name" value="Bordetella uptake gene, domain 1"/>
    <property type="match status" value="1"/>
</dbReference>
<dbReference type="Pfam" id="PF03401">
    <property type="entry name" value="TctC"/>
    <property type="match status" value="1"/>
</dbReference>
<dbReference type="PIRSF" id="PIRSF017082">
    <property type="entry name" value="YflP"/>
    <property type="match status" value="1"/>
</dbReference>
<evidence type="ECO:0000256" key="1">
    <source>
        <dbReference type="ARBA" id="ARBA00006987"/>
    </source>
</evidence>
<organism evidence="3 4">
    <name type="scientific">Shinella yambaruensis</name>
    <dbReference type="NCBI Taxonomy" id="415996"/>
    <lineage>
        <taxon>Bacteria</taxon>
        <taxon>Pseudomonadati</taxon>
        <taxon>Pseudomonadota</taxon>
        <taxon>Alphaproteobacteria</taxon>
        <taxon>Hyphomicrobiales</taxon>
        <taxon>Rhizobiaceae</taxon>
        <taxon>Shinella</taxon>
    </lineage>
</organism>
<dbReference type="CDD" id="cd13578">
    <property type="entry name" value="PBP2_Bug27"/>
    <property type="match status" value="1"/>
</dbReference>
<feature type="signal peptide" evidence="2">
    <location>
        <begin position="1"/>
        <end position="25"/>
    </location>
</feature>
<keyword evidence="4" id="KW-1185">Reference proteome</keyword>
<feature type="chain" id="PRO_5046616032" evidence="2">
    <location>
        <begin position="26"/>
        <end position="332"/>
    </location>
</feature>
<dbReference type="InterPro" id="IPR042100">
    <property type="entry name" value="Bug_dom1"/>
</dbReference>
<accession>A0ABQ5ZIB9</accession>
<dbReference type="RefSeq" id="WP_244768601.1">
    <property type="nucleotide sequence ID" value="NZ_BSOP01000030.1"/>
</dbReference>
<comment type="caution">
    <text evidence="3">The sequence shown here is derived from an EMBL/GenBank/DDBJ whole genome shotgun (WGS) entry which is preliminary data.</text>
</comment>
<dbReference type="PANTHER" id="PTHR42928:SF5">
    <property type="entry name" value="BLR1237 PROTEIN"/>
    <property type="match status" value="1"/>
</dbReference>
<protein>
    <submittedName>
        <fullName evidence="3">MFS transporter</fullName>
    </submittedName>
</protein>
<dbReference type="Proteomes" id="UP001156702">
    <property type="component" value="Unassembled WGS sequence"/>
</dbReference>
<evidence type="ECO:0000313" key="4">
    <source>
        <dbReference type="Proteomes" id="UP001156702"/>
    </source>
</evidence>
<proteinExistence type="inferred from homology"/>
<name>A0ABQ5ZIB9_9HYPH</name>
<gene>
    <name evidence="3" type="ORF">GCM10007923_37730</name>
</gene>
<dbReference type="SUPFAM" id="SSF53850">
    <property type="entry name" value="Periplasmic binding protein-like II"/>
    <property type="match status" value="1"/>
</dbReference>
<comment type="similarity">
    <text evidence="1">Belongs to the UPF0065 (bug) family.</text>
</comment>
<sequence length="332" mass="35325">MFSYRHHIAGLAISLIALQAAPALAQSAEDYPDQTVRIVTPFEAGGGTDIMSRELANKLQGLWNNNPVIVENKAGANGNLGTDIVAKAKPDGYTLLLTTNATIVINPQIFGDRVKYDPVKDFTPVSMLSSLPFVFLVPPSSPAKTMEEFLELAKKSPGDLSCGSSGVGGGAHLALEMLKARAGVDITHVPYKGTGSSITALLGAHIDCLFVSILSASPYIKQEQLRPLAVSSLQRNSSLPDIPAVAELPGLDGFESDLWYGLLVPAGTDPQIVQKVYEGTKALIDDPDFRGRFEPTGAVLVGNTPEEFSKQVINDIGKWSEVVKQSGVANQL</sequence>
<dbReference type="PANTHER" id="PTHR42928">
    <property type="entry name" value="TRICARBOXYLATE-BINDING PROTEIN"/>
    <property type="match status" value="1"/>
</dbReference>
<reference evidence="4" key="1">
    <citation type="journal article" date="2019" name="Int. J. Syst. Evol. Microbiol.">
        <title>The Global Catalogue of Microorganisms (GCM) 10K type strain sequencing project: providing services to taxonomists for standard genome sequencing and annotation.</title>
        <authorList>
            <consortium name="The Broad Institute Genomics Platform"/>
            <consortium name="The Broad Institute Genome Sequencing Center for Infectious Disease"/>
            <person name="Wu L."/>
            <person name="Ma J."/>
        </authorList>
    </citation>
    <scope>NUCLEOTIDE SEQUENCE [LARGE SCALE GENOMIC DNA]</scope>
    <source>
        <strain evidence="4">NBRC 102122</strain>
    </source>
</reference>
<dbReference type="InterPro" id="IPR005064">
    <property type="entry name" value="BUG"/>
</dbReference>